<evidence type="ECO:0000313" key="2">
    <source>
        <dbReference type="EMBL" id="EFR31013.1"/>
    </source>
</evidence>
<dbReference type="Gene3D" id="3.40.630.30">
    <property type="match status" value="1"/>
</dbReference>
<protein>
    <submittedName>
        <fullName evidence="2">Acetyltransferase, GNAT family</fullName>
    </submittedName>
</protein>
<dbReference type="EMBL" id="AENN01000015">
    <property type="protein sequence ID" value="EFR31013.1"/>
    <property type="molecule type" value="Genomic_DNA"/>
</dbReference>
<keyword evidence="3" id="KW-1185">Reference proteome</keyword>
<gene>
    <name evidence="2" type="ORF">HMPREF9257_1314</name>
</gene>
<feature type="domain" description="N-acetyltransferase" evidence="1">
    <location>
        <begin position="1"/>
        <end position="172"/>
    </location>
</feature>
<name>E4KP30_9LACT</name>
<dbReference type="AlphaFoldDB" id="E4KP30"/>
<organism evidence="2 3">
    <name type="scientific">Eremococcus coleocola ACS-139-V-Col8</name>
    <dbReference type="NCBI Taxonomy" id="908337"/>
    <lineage>
        <taxon>Bacteria</taxon>
        <taxon>Bacillati</taxon>
        <taxon>Bacillota</taxon>
        <taxon>Bacilli</taxon>
        <taxon>Lactobacillales</taxon>
        <taxon>Aerococcaceae</taxon>
        <taxon>Eremococcus</taxon>
    </lineage>
</organism>
<sequence>MYVRPAKTEDLHSIMDIIASARQLLAQDGSDQWQNGEGPNEEILKADIDKQWCQLLIHENKIIGTATLMTEADPFYQEIYVGHWLYPDQPYTTIHRLALDPSVRGQGISRNFVSHLLTLSLNQGYHFVRIDTHPKNRRLQALAASLGFIQSGIIYVAEKPKGLRYVYEKALENN</sequence>
<reference evidence="2 3" key="1">
    <citation type="submission" date="2010-10" db="EMBL/GenBank/DDBJ databases">
        <authorList>
            <person name="Durkin A.S."/>
            <person name="Madupu R."/>
            <person name="Torralba M."/>
            <person name="Gillis M."/>
            <person name="Methe B."/>
            <person name="Sutton G."/>
            <person name="Nelson K.E."/>
        </authorList>
    </citation>
    <scope>NUCLEOTIDE SEQUENCE [LARGE SCALE GENOMIC DNA]</scope>
    <source>
        <strain evidence="2 3">ACS-139-V-Col8</strain>
    </source>
</reference>
<dbReference type="GO" id="GO:0016747">
    <property type="term" value="F:acyltransferase activity, transferring groups other than amino-acyl groups"/>
    <property type="evidence" value="ECO:0007669"/>
    <property type="project" value="InterPro"/>
</dbReference>
<dbReference type="RefSeq" id="WP_006418216.1">
    <property type="nucleotide sequence ID" value="NZ_AENN01000015.1"/>
</dbReference>
<dbReference type="PANTHER" id="PTHR43617">
    <property type="entry name" value="L-AMINO ACID N-ACETYLTRANSFERASE"/>
    <property type="match status" value="1"/>
</dbReference>
<dbReference type="PROSITE" id="PS51186">
    <property type="entry name" value="GNAT"/>
    <property type="match status" value="1"/>
</dbReference>
<dbReference type="Proteomes" id="UP000005990">
    <property type="component" value="Unassembled WGS sequence"/>
</dbReference>
<proteinExistence type="predicted"/>
<dbReference type="Pfam" id="PF00583">
    <property type="entry name" value="Acetyltransf_1"/>
    <property type="match status" value="1"/>
</dbReference>
<keyword evidence="2" id="KW-0808">Transferase</keyword>
<dbReference type="eggNOG" id="COG0456">
    <property type="taxonomic scope" value="Bacteria"/>
</dbReference>
<evidence type="ECO:0000313" key="3">
    <source>
        <dbReference type="Proteomes" id="UP000005990"/>
    </source>
</evidence>
<evidence type="ECO:0000259" key="1">
    <source>
        <dbReference type="PROSITE" id="PS51186"/>
    </source>
</evidence>
<comment type="caution">
    <text evidence="2">The sequence shown here is derived from an EMBL/GenBank/DDBJ whole genome shotgun (WGS) entry which is preliminary data.</text>
</comment>
<dbReference type="STRING" id="908337.HMPREF9257_1314"/>
<dbReference type="InterPro" id="IPR016181">
    <property type="entry name" value="Acyl_CoA_acyltransferase"/>
</dbReference>
<dbReference type="OrthoDB" id="9796381at2"/>
<accession>E4KP30</accession>
<dbReference type="SUPFAM" id="SSF55729">
    <property type="entry name" value="Acyl-CoA N-acyltransferases (Nat)"/>
    <property type="match status" value="1"/>
</dbReference>
<dbReference type="InterPro" id="IPR050276">
    <property type="entry name" value="MshD_Acetyltransferase"/>
</dbReference>
<dbReference type="InterPro" id="IPR000182">
    <property type="entry name" value="GNAT_dom"/>
</dbReference>